<sequence>MTSLPTVVSGAKSRISPFHYINWHRAVTNLKAEHLRATAKAHGSSPTMMKLVAMLVSDYSDKFGRKAFPGHERLMSHAGCKEEALRKALRALEDFGLLTCVSPGRPGWNAEYWLTLPSEIATELHNSWGNWLLERRRDLKDAQSDPLSREGSPLVRGDATLNQEGSAPPPGGSLPLHREGPPNPHQTNDQTTHHRARKRAGGASRDVAEVASAADCTQAEAVAMIERATADPTTTRSASGRLLSDPAYRARVLYGVRDRAGQQAREERGEITRLLRTLPREVAECAHGQQDGLAPNRNDEPMCPQCRRTPGVEALTLADAMQLGMGPGAA</sequence>
<feature type="region of interest" description="Disordered" evidence="1">
    <location>
        <begin position="142"/>
        <end position="211"/>
    </location>
</feature>
<dbReference type="Proteomes" id="UP001498238">
    <property type="component" value="Unassembled WGS sequence"/>
</dbReference>
<comment type="caution">
    <text evidence="2">The sequence shown here is derived from an EMBL/GenBank/DDBJ whole genome shotgun (WGS) entry which is preliminary data.</text>
</comment>
<proteinExistence type="predicted"/>
<reference evidence="2 3" key="1">
    <citation type="submission" date="2024-01" db="EMBL/GenBank/DDBJ databases">
        <title>Characterization of antibiotic resistant novel bacterial strains and their environmental applications.</title>
        <authorList>
            <person name="Manzoor S."/>
            <person name="Abbas S."/>
            <person name="Arshad M."/>
            <person name="Ahmed I."/>
        </authorList>
    </citation>
    <scope>NUCLEOTIDE SEQUENCE [LARGE SCALE GENOMIC DNA]</scope>
    <source>
        <strain evidence="2 3">NCCP-602</strain>
    </source>
</reference>
<evidence type="ECO:0000313" key="2">
    <source>
        <dbReference type="EMBL" id="GAA0036469.1"/>
    </source>
</evidence>
<evidence type="ECO:0000313" key="3">
    <source>
        <dbReference type="Proteomes" id="UP001498238"/>
    </source>
</evidence>
<organism evidence="2 3">
    <name type="scientific">Brevibacterium metallidurans</name>
    <dbReference type="NCBI Taxonomy" id="1482676"/>
    <lineage>
        <taxon>Bacteria</taxon>
        <taxon>Bacillati</taxon>
        <taxon>Actinomycetota</taxon>
        <taxon>Actinomycetes</taxon>
        <taxon>Micrococcales</taxon>
        <taxon>Brevibacteriaceae</taxon>
        <taxon>Brevibacterium</taxon>
    </lineage>
</organism>
<evidence type="ECO:0008006" key="4">
    <source>
        <dbReference type="Google" id="ProtNLM"/>
    </source>
</evidence>
<protein>
    <recommendedName>
        <fullName evidence="4">Helix-turn-helix domain-containing protein</fullName>
    </recommendedName>
</protein>
<gene>
    <name evidence="2" type="ORF">NCCP602_24300</name>
</gene>
<dbReference type="EMBL" id="BAAAAF010000009">
    <property type="protein sequence ID" value="GAA0036469.1"/>
    <property type="molecule type" value="Genomic_DNA"/>
</dbReference>
<name>A0ABN0SQ76_9MICO</name>
<keyword evidence="3" id="KW-1185">Reference proteome</keyword>
<dbReference type="Pfam" id="PF13730">
    <property type="entry name" value="HTH_36"/>
    <property type="match status" value="1"/>
</dbReference>
<accession>A0ABN0SQ76</accession>
<evidence type="ECO:0000256" key="1">
    <source>
        <dbReference type="SAM" id="MobiDB-lite"/>
    </source>
</evidence>